<proteinExistence type="predicted"/>
<evidence type="ECO:0000313" key="3">
    <source>
        <dbReference type="Proteomes" id="UP001176806"/>
    </source>
</evidence>
<evidence type="ECO:0000313" key="2">
    <source>
        <dbReference type="EMBL" id="MDO5974898.1"/>
    </source>
</evidence>
<accession>A0ABT8WNZ3</accession>
<keyword evidence="3" id="KW-1185">Reference proteome</keyword>
<gene>
    <name evidence="2" type="ORF">Q4Q40_11935</name>
</gene>
<name>A0ABT8WNZ3_9FLAO</name>
<sequence>MIKKLKTEILILIKNKRINVFILFLLFSFIILIFSKLSKEYTNTMAFDIEKINLSEEHVILNDSVMLNITLKTHGFKWLKYYISKPKITIDFSKDVDKEETVFLWNKSKAYLNNTQFDEQVELLNISPKRLTFRYDVNLVKKIPVKLNAAVNFEPGYNVSDKLISEPDSIVVIGPNIVVSKINYLETEDVIFDNVKSNLAEATKLKLPENRSDLKFSDNSVIIKAHVEKFTEGTLKIPVNIINVPKGIKIKYFPKEVNVSYYISLGHFNSVTNKDFKVVCDYTKTKGNQSLLVPELVKFPNRAKNVKINQQRIEFIITK</sequence>
<dbReference type="RefSeq" id="WP_303302045.1">
    <property type="nucleotide sequence ID" value="NZ_BAABDA010000018.1"/>
</dbReference>
<keyword evidence="1" id="KW-0812">Transmembrane</keyword>
<reference evidence="2" key="1">
    <citation type="submission" date="2023-07" db="EMBL/GenBank/DDBJ databases">
        <title>Two novel species in the genus Flavivirga.</title>
        <authorList>
            <person name="Kwon K."/>
        </authorList>
    </citation>
    <scope>NUCLEOTIDE SEQUENCE</scope>
    <source>
        <strain evidence="2">KACC 14158</strain>
    </source>
</reference>
<evidence type="ECO:0000256" key="1">
    <source>
        <dbReference type="SAM" id="Phobius"/>
    </source>
</evidence>
<dbReference type="Gene3D" id="2.170.120.40">
    <property type="entry name" value="YbbR-like domain"/>
    <property type="match status" value="1"/>
</dbReference>
<feature type="transmembrane region" description="Helical" evidence="1">
    <location>
        <begin position="20"/>
        <end position="37"/>
    </location>
</feature>
<protein>
    <submittedName>
        <fullName evidence="2">YbbR-like domain-containing protein</fullName>
    </submittedName>
</protein>
<organism evidence="2 3">
    <name type="scientific">Flavivirga jejuensis</name>
    <dbReference type="NCBI Taxonomy" id="870487"/>
    <lineage>
        <taxon>Bacteria</taxon>
        <taxon>Pseudomonadati</taxon>
        <taxon>Bacteroidota</taxon>
        <taxon>Flavobacteriia</taxon>
        <taxon>Flavobacteriales</taxon>
        <taxon>Flavobacteriaceae</taxon>
        <taxon>Flavivirga</taxon>
    </lineage>
</organism>
<dbReference type="EMBL" id="JAUOEL010000004">
    <property type="protein sequence ID" value="MDO5974898.1"/>
    <property type="molecule type" value="Genomic_DNA"/>
</dbReference>
<dbReference type="Gene3D" id="2.170.120.30">
    <property type="match status" value="1"/>
</dbReference>
<dbReference type="Proteomes" id="UP001176806">
    <property type="component" value="Unassembled WGS sequence"/>
</dbReference>
<dbReference type="PANTHER" id="PTHR37804:SF1">
    <property type="entry name" value="CDAA REGULATORY PROTEIN CDAR"/>
    <property type="match status" value="1"/>
</dbReference>
<comment type="caution">
    <text evidence="2">The sequence shown here is derived from an EMBL/GenBank/DDBJ whole genome shotgun (WGS) entry which is preliminary data.</text>
</comment>
<keyword evidence="1" id="KW-0472">Membrane</keyword>
<keyword evidence="1" id="KW-1133">Transmembrane helix</keyword>
<dbReference type="PANTHER" id="PTHR37804">
    <property type="entry name" value="CDAA REGULATORY PROTEIN CDAR"/>
    <property type="match status" value="1"/>
</dbReference>
<dbReference type="InterPro" id="IPR053154">
    <property type="entry name" value="c-di-AMP_regulator"/>
</dbReference>